<name>A0A1M5R2S1_9ALTE</name>
<proteinExistence type="predicted"/>
<dbReference type="OrthoDB" id="5298497at2"/>
<feature type="transmembrane region" description="Helical" evidence="1">
    <location>
        <begin position="35"/>
        <end position="56"/>
    </location>
</feature>
<organism evidence="2 3">
    <name type="scientific">Marisediminitalea aggregata</name>
    <dbReference type="NCBI Taxonomy" id="634436"/>
    <lineage>
        <taxon>Bacteria</taxon>
        <taxon>Pseudomonadati</taxon>
        <taxon>Pseudomonadota</taxon>
        <taxon>Gammaproteobacteria</taxon>
        <taxon>Alteromonadales</taxon>
        <taxon>Alteromonadaceae</taxon>
        <taxon>Marisediminitalea</taxon>
    </lineage>
</organism>
<reference evidence="3" key="1">
    <citation type="submission" date="2016-11" db="EMBL/GenBank/DDBJ databases">
        <authorList>
            <person name="Varghese N."/>
            <person name="Submissions S."/>
        </authorList>
    </citation>
    <scope>NUCLEOTIDE SEQUENCE [LARGE SCALE GENOMIC DNA]</scope>
    <source>
        <strain evidence="3">CGMCC 1.8995</strain>
    </source>
</reference>
<dbReference type="PANTHER" id="PTHR34351">
    <property type="entry name" value="SLR1927 PROTEIN-RELATED"/>
    <property type="match status" value="1"/>
</dbReference>
<sequence>MLARLSARFNQYHERWLRKRIPASNRYTLHLKNVFIFPTRFGFGYLLTCISLFLLGTNYQNNLMLLLCQFLLAVFLLHLFISYRNFTATTLSLKPIAPVTAGEHALLTVQLEDKHPQQPFYGGLHMQLRGTSLSLLNRRADQEKQLKLLLPTRVRGIFNLPRITFSSTYPLGLFRCWTHLDFEQQLIVYPAPVPSSLRLDSADTTQGDTSGPNLGIDEFDSLRHFRPGDPMNRVAWKQAAKGGDLATKTFTQSRQESGWLSLAMYQDEPLEKALGLLSYQVNRLIGQQQTFGLRLGDQIVEPGSGEQHKLQCLGQLAQYRTTDQPYAAD</sequence>
<dbReference type="PANTHER" id="PTHR34351:SF1">
    <property type="entry name" value="SLR1927 PROTEIN"/>
    <property type="match status" value="1"/>
</dbReference>
<dbReference type="STRING" id="634436.SAMN05216361_4021"/>
<evidence type="ECO:0000313" key="2">
    <source>
        <dbReference type="EMBL" id="SHH20664.1"/>
    </source>
</evidence>
<evidence type="ECO:0000313" key="3">
    <source>
        <dbReference type="Proteomes" id="UP000184520"/>
    </source>
</evidence>
<dbReference type="RefSeq" id="WP_073324968.1">
    <property type="nucleotide sequence ID" value="NZ_FQWD01000007.1"/>
</dbReference>
<dbReference type="Proteomes" id="UP000184520">
    <property type="component" value="Unassembled WGS sequence"/>
</dbReference>
<accession>A0A1M5R2S1</accession>
<keyword evidence="1" id="KW-0812">Transmembrane</keyword>
<dbReference type="AlphaFoldDB" id="A0A1M5R2S1"/>
<protein>
    <submittedName>
        <fullName evidence="2">Uncharacterized conserved protein, DUF58 family, contains vWF domain</fullName>
    </submittedName>
</protein>
<keyword evidence="1" id="KW-1133">Transmembrane helix</keyword>
<keyword evidence="3" id="KW-1185">Reference proteome</keyword>
<feature type="transmembrane region" description="Helical" evidence="1">
    <location>
        <begin position="63"/>
        <end position="83"/>
    </location>
</feature>
<gene>
    <name evidence="2" type="ORF">SAMN05216361_4021</name>
</gene>
<dbReference type="EMBL" id="FQWD01000007">
    <property type="protein sequence ID" value="SHH20664.1"/>
    <property type="molecule type" value="Genomic_DNA"/>
</dbReference>
<evidence type="ECO:0000256" key="1">
    <source>
        <dbReference type="SAM" id="Phobius"/>
    </source>
</evidence>
<keyword evidence="1" id="KW-0472">Membrane</keyword>